<dbReference type="RefSeq" id="WP_144344135.1">
    <property type="nucleotide sequence ID" value="NZ_CACSAS010000001.1"/>
</dbReference>
<feature type="transmembrane region" description="Helical" evidence="1">
    <location>
        <begin position="42"/>
        <end position="59"/>
    </location>
</feature>
<proteinExistence type="predicted"/>
<dbReference type="Proteomes" id="UP000433050">
    <property type="component" value="Unassembled WGS sequence"/>
</dbReference>
<dbReference type="Pfam" id="PF09838">
    <property type="entry name" value="DUF2065"/>
    <property type="match status" value="1"/>
</dbReference>
<dbReference type="AlphaFoldDB" id="A0A5S9PKY1"/>
<organism evidence="2 3">
    <name type="scientific">Starkeya nomas</name>
    <dbReference type="NCBI Taxonomy" id="2666134"/>
    <lineage>
        <taxon>Bacteria</taxon>
        <taxon>Pseudomonadati</taxon>
        <taxon>Pseudomonadota</taxon>
        <taxon>Alphaproteobacteria</taxon>
        <taxon>Hyphomicrobiales</taxon>
        <taxon>Xanthobacteraceae</taxon>
        <taxon>Starkeya</taxon>
    </lineage>
</organism>
<dbReference type="InterPro" id="IPR019201">
    <property type="entry name" value="DUF2065"/>
</dbReference>
<evidence type="ECO:0008006" key="4">
    <source>
        <dbReference type="Google" id="ProtNLM"/>
    </source>
</evidence>
<name>A0A5S9PKY1_9HYPH</name>
<dbReference type="PANTHER" id="PTHR38602">
    <property type="entry name" value="INNER MEMBRANE PROTEIN-RELATED"/>
    <property type="match status" value="1"/>
</dbReference>
<gene>
    <name evidence="2" type="ORF">STARVERO_03125</name>
</gene>
<accession>A0A5S9PKY1</accession>
<reference evidence="2 3" key="1">
    <citation type="submission" date="2019-12" db="EMBL/GenBank/DDBJ databases">
        <authorList>
            <person name="Reyes-Prieto M."/>
        </authorList>
    </citation>
    <scope>NUCLEOTIDE SEQUENCE [LARGE SCALE GENOMIC DNA]</scope>
    <source>
        <strain evidence="2">HF14-78462</strain>
    </source>
</reference>
<sequence>MSDLVVALGLVLVIEGLMLAAIPGAVRHAAEAIGQVPDMPLRIAGIGGAILGVLIVWLIRG</sequence>
<keyword evidence="1" id="KW-0472">Membrane</keyword>
<protein>
    <recommendedName>
        <fullName evidence="4">Inner membrane protein YjeT</fullName>
    </recommendedName>
</protein>
<dbReference type="PANTHER" id="PTHR38602:SF1">
    <property type="entry name" value="INNER MEMBRANE PROTEIN"/>
    <property type="match status" value="1"/>
</dbReference>
<keyword evidence="1" id="KW-0812">Transmembrane</keyword>
<evidence type="ECO:0000256" key="1">
    <source>
        <dbReference type="SAM" id="Phobius"/>
    </source>
</evidence>
<dbReference type="EMBL" id="CACSAS010000001">
    <property type="protein sequence ID" value="CAA0104405.1"/>
    <property type="molecule type" value="Genomic_DNA"/>
</dbReference>
<keyword evidence="3" id="KW-1185">Reference proteome</keyword>
<keyword evidence="1" id="KW-1133">Transmembrane helix</keyword>
<evidence type="ECO:0000313" key="2">
    <source>
        <dbReference type="EMBL" id="CAA0104405.1"/>
    </source>
</evidence>
<evidence type="ECO:0000313" key="3">
    <source>
        <dbReference type="Proteomes" id="UP000433050"/>
    </source>
</evidence>